<evidence type="ECO:0000313" key="6">
    <source>
        <dbReference type="EMBL" id="MBJ7607999.1"/>
    </source>
</evidence>
<dbReference type="PANTHER" id="PTHR11986">
    <property type="entry name" value="AMINOTRANSFERASE CLASS III"/>
    <property type="match status" value="1"/>
</dbReference>
<dbReference type="InterPro" id="IPR049704">
    <property type="entry name" value="Aminotrans_3_PPA_site"/>
</dbReference>
<dbReference type="InterPro" id="IPR005814">
    <property type="entry name" value="Aminotrans_3"/>
</dbReference>
<dbReference type="Proteomes" id="UP000614410">
    <property type="component" value="Unassembled WGS sequence"/>
</dbReference>
<dbReference type="GO" id="GO:0008483">
    <property type="term" value="F:transaminase activity"/>
    <property type="evidence" value="ECO:0007669"/>
    <property type="project" value="UniProtKB-KW"/>
</dbReference>
<dbReference type="AlphaFoldDB" id="A0A934KK40"/>
<reference evidence="6 7" key="1">
    <citation type="submission" date="2020-10" db="EMBL/GenBank/DDBJ databases">
        <title>Ca. Dormibacterota MAGs.</title>
        <authorList>
            <person name="Montgomery K."/>
        </authorList>
    </citation>
    <scope>NUCLEOTIDE SEQUENCE [LARGE SCALE GENOMIC DNA]</scope>
    <source>
        <strain evidence="6">Mitchell_Peninsula_5</strain>
    </source>
</reference>
<dbReference type="PANTHER" id="PTHR11986:SF79">
    <property type="entry name" value="ACETYLORNITHINE AMINOTRANSFERASE, MITOCHONDRIAL"/>
    <property type="match status" value="1"/>
</dbReference>
<dbReference type="GO" id="GO:0042802">
    <property type="term" value="F:identical protein binding"/>
    <property type="evidence" value="ECO:0007669"/>
    <property type="project" value="TreeGrafter"/>
</dbReference>
<dbReference type="CDD" id="cd00610">
    <property type="entry name" value="OAT_like"/>
    <property type="match status" value="1"/>
</dbReference>
<dbReference type="InterPro" id="IPR050103">
    <property type="entry name" value="Class-III_PLP-dep_AT"/>
</dbReference>
<dbReference type="InterPro" id="IPR015424">
    <property type="entry name" value="PyrdxlP-dep_Trfase"/>
</dbReference>
<name>A0A934KK40_9BACT</name>
<comment type="similarity">
    <text evidence="5">Belongs to the class-III pyridoxal-phosphate-dependent aminotransferase family.</text>
</comment>
<dbReference type="Gene3D" id="3.90.1150.10">
    <property type="entry name" value="Aspartate Aminotransferase, domain 1"/>
    <property type="match status" value="1"/>
</dbReference>
<evidence type="ECO:0000256" key="1">
    <source>
        <dbReference type="ARBA" id="ARBA00001933"/>
    </source>
</evidence>
<protein>
    <submittedName>
        <fullName evidence="6">Aspartate aminotransferase family protein</fullName>
    </submittedName>
</protein>
<comment type="caution">
    <text evidence="6">The sequence shown here is derived from an EMBL/GenBank/DDBJ whole genome shotgun (WGS) entry which is preliminary data.</text>
</comment>
<keyword evidence="2 6" id="KW-0032">Aminotransferase</keyword>
<dbReference type="EMBL" id="JAEKNN010000005">
    <property type="protein sequence ID" value="MBJ7607999.1"/>
    <property type="molecule type" value="Genomic_DNA"/>
</dbReference>
<dbReference type="GO" id="GO:0030170">
    <property type="term" value="F:pyridoxal phosphate binding"/>
    <property type="evidence" value="ECO:0007669"/>
    <property type="project" value="InterPro"/>
</dbReference>
<keyword evidence="3" id="KW-0808">Transferase</keyword>
<evidence type="ECO:0000256" key="5">
    <source>
        <dbReference type="RuleBase" id="RU003560"/>
    </source>
</evidence>
<keyword evidence="4 5" id="KW-0663">Pyridoxal phosphate</keyword>
<dbReference type="SUPFAM" id="SSF53383">
    <property type="entry name" value="PLP-dependent transferases"/>
    <property type="match status" value="1"/>
</dbReference>
<proteinExistence type="inferred from homology"/>
<evidence type="ECO:0000313" key="7">
    <source>
        <dbReference type="Proteomes" id="UP000614410"/>
    </source>
</evidence>
<dbReference type="InterPro" id="IPR015422">
    <property type="entry name" value="PyrdxlP-dep_Trfase_small"/>
</dbReference>
<dbReference type="FunFam" id="3.40.640.10:FF:000004">
    <property type="entry name" value="Acetylornithine aminotransferase"/>
    <property type="match status" value="1"/>
</dbReference>
<dbReference type="PROSITE" id="PS00600">
    <property type="entry name" value="AA_TRANSFER_CLASS_3"/>
    <property type="match status" value="1"/>
</dbReference>
<sequence length="378" mass="39011">MALLTGRGISLVSGHGCTLVDRDGREYVDLVSNYGVNVLGHAHPAVTAAITAQAATLTNAHQSFDSPVRGEFLEALGSLLPAALTQVCFLNSGSESLEVAIKLARVATGRERIVAMHRGYHGRTLGALSLTASAAYRDPFGPLLPGVNHVAYDDLDALDGVLDESVAAVVVEPLQGEAGVRVPSSGYMAGLRQRCTAAGALLVADEVQTGLRTGAILACSHDGVIPDIVCLGKGIANGLPMAVTGCTEAVGARMPTGGHGSTFAGSPLVCAAGSVTLRILADPLLHRRVAELGSEAVNSLGALPAPLVREVRGRGLMIGIDLRVPATPLIAELQRRGILVLRGGRTVIRLLPPLIIDDQVWRESLGTIAEVIGTAGLP</sequence>
<comment type="cofactor">
    <cofactor evidence="1">
        <name>pyridoxal 5'-phosphate</name>
        <dbReference type="ChEBI" id="CHEBI:597326"/>
    </cofactor>
</comment>
<dbReference type="Gene3D" id="3.40.640.10">
    <property type="entry name" value="Type I PLP-dependent aspartate aminotransferase-like (Major domain)"/>
    <property type="match status" value="1"/>
</dbReference>
<gene>
    <name evidence="6" type="ORF">JF887_01010</name>
</gene>
<evidence type="ECO:0000256" key="4">
    <source>
        <dbReference type="ARBA" id="ARBA00022898"/>
    </source>
</evidence>
<dbReference type="PIRSF" id="PIRSF000521">
    <property type="entry name" value="Transaminase_4ab_Lys_Orn"/>
    <property type="match status" value="1"/>
</dbReference>
<dbReference type="Pfam" id="PF00202">
    <property type="entry name" value="Aminotran_3"/>
    <property type="match status" value="1"/>
</dbReference>
<evidence type="ECO:0000256" key="2">
    <source>
        <dbReference type="ARBA" id="ARBA00022576"/>
    </source>
</evidence>
<accession>A0A934KK40</accession>
<dbReference type="InterPro" id="IPR015421">
    <property type="entry name" value="PyrdxlP-dep_Trfase_major"/>
</dbReference>
<evidence type="ECO:0000256" key="3">
    <source>
        <dbReference type="ARBA" id="ARBA00022679"/>
    </source>
</evidence>
<organism evidence="6 7">
    <name type="scientific">Candidatus Amunia macphersoniae</name>
    <dbReference type="NCBI Taxonomy" id="3127014"/>
    <lineage>
        <taxon>Bacteria</taxon>
        <taxon>Bacillati</taxon>
        <taxon>Candidatus Dormiibacterota</taxon>
        <taxon>Candidatus Dormibacteria</taxon>
        <taxon>Candidatus Aeolococcales</taxon>
        <taxon>Candidatus Aeolococcaceae</taxon>
        <taxon>Candidatus Amunia</taxon>
    </lineage>
</organism>